<proteinExistence type="predicted"/>
<dbReference type="EMBL" id="JANRMS010002368">
    <property type="protein sequence ID" value="KAJ3522845.1"/>
    <property type="molecule type" value="Genomic_DNA"/>
</dbReference>
<gene>
    <name evidence="1" type="ORF">NM208_g12692</name>
</gene>
<dbReference type="Proteomes" id="UP001148629">
    <property type="component" value="Unassembled WGS sequence"/>
</dbReference>
<name>A0ACC1RNA1_9HYPO</name>
<evidence type="ECO:0000313" key="1">
    <source>
        <dbReference type="EMBL" id="KAJ3522845.1"/>
    </source>
</evidence>
<sequence>MAFSAEVVANVDFSDSDPGTNNPTNGFPQDPNTSVSMIIDQLPSLNRGTMTEVSRTPDSDRLAIVLTAAAVLLLIAVLGILTLMGIILRAPIRVHEAENGERPARIAVQGVEHGTPSNETYHDHENSFINSVRRRSQSLAEEFKLELSSLKRKLSVITTRLADEDNNRSLFNAVRRFSIDNLLAFSPNSSEPATDYQSCCEYLDSPLSATGRAEDASDARMRPSRTADNTINRDLEGQHLDEPLL</sequence>
<comment type="caution">
    <text evidence="1">The sequence shown here is derived from an EMBL/GenBank/DDBJ whole genome shotgun (WGS) entry which is preliminary data.</text>
</comment>
<evidence type="ECO:0000313" key="2">
    <source>
        <dbReference type="Proteomes" id="UP001148629"/>
    </source>
</evidence>
<keyword evidence="2" id="KW-1185">Reference proteome</keyword>
<protein>
    <submittedName>
        <fullName evidence="1">Uncharacterized protein</fullName>
    </submittedName>
</protein>
<accession>A0ACC1RNA1</accession>
<reference evidence="1" key="1">
    <citation type="submission" date="2022-08" db="EMBL/GenBank/DDBJ databases">
        <title>Genome Sequence of Fusarium decemcellulare.</title>
        <authorList>
            <person name="Buettner E."/>
        </authorList>
    </citation>
    <scope>NUCLEOTIDE SEQUENCE</scope>
    <source>
        <strain evidence="1">Babe19</strain>
    </source>
</reference>
<organism evidence="1 2">
    <name type="scientific">Fusarium decemcellulare</name>
    <dbReference type="NCBI Taxonomy" id="57161"/>
    <lineage>
        <taxon>Eukaryota</taxon>
        <taxon>Fungi</taxon>
        <taxon>Dikarya</taxon>
        <taxon>Ascomycota</taxon>
        <taxon>Pezizomycotina</taxon>
        <taxon>Sordariomycetes</taxon>
        <taxon>Hypocreomycetidae</taxon>
        <taxon>Hypocreales</taxon>
        <taxon>Nectriaceae</taxon>
        <taxon>Fusarium</taxon>
        <taxon>Fusarium decemcellulare species complex</taxon>
    </lineage>
</organism>